<sequence length="506" mass="55878">MGPNRIELSDLQLMRRWVSACSRDGALAQGIRVILQLGEGVPADANVSKEPEAKKKEEPVEPEEPERTEPEQEEQEEPEEPEPEGSEPDGDESCPEECAICFESGNFVDLPCACSIKYCGSCWDRALAASVTVRGKAQCPSCRAAFNVDFDTDRGLLVFSKDPEGTGACDWRIQLYEKVRGVQIKLLQGYGIAALGPSPSSTSKTDTAPHCLCGAELEYITSRARIVRLLEDMDPNWRSRDTYDMVERLLESSLVTCDLCEKVAIRSKGLWTCKNGPHTVMHPAAYDVCEACFEKYSGVSCLQFSDDKQSTTRPAPLCWGFYEAVLEARFWSMLHAILYSVFMPFCPLSFELSKQIACGAGTFALSPAAAQALSALEFSCCLEDDPICWEQELSKEVCCSAFVEAALRSGERGPAPWHFSNLEDAVVPNANTEPELRRCTQSAATQGMDGMEANQVLNDKEKDLLCENNFVQAAACIAGLAGVRVIFDIFLGGEWHRLTAFERQWK</sequence>
<dbReference type="OrthoDB" id="444366at2759"/>
<feature type="compositionally biased region" description="Acidic residues" evidence="2">
    <location>
        <begin position="71"/>
        <end position="91"/>
    </location>
</feature>
<dbReference type="EMBL" id="CAMXCT010000529">
    <property type="protein sequence ID" value="CAI3979992.1"/>
    <property type="molecule type" value="Genomic_DNA"/>
</dbReference>
<dbReference type="InterPro" id="IPR013083">
    <property type="entry name" value="Znf_RING/FYVE/PHD"/>
</dbReference>
<organism evidence="4">
    <name type="scientific">Cladocopium goreaui</name>
    <dbReference type="NCBI Taxonomy" id="2562237"/>
    <lineage>
        <taxon>Eukaryota</taxon>
        <taxon>Sar</taxon>
        <taxon>Alveolata</taxon>
        <taxon>Dinophyceae</taxon>
        <taxon>Suessiales</taxon>
        <taxon>Symbiodiniaceae</taxon>
        <taxon>Cladocopium</taxon>
    </lineage>
</organism>
<comment type="caution">
    <text evidence="4">The sequence shown here is derived from an EMBL/GenBank/DDBJ whole genome shotgun (WGS) entry which is preliminary data.</text>
</comment>
<keyword evidence="1" id="KW-0479">Metal-binding</keyword>
<dbReference type="Gene3D" id="3.30.40.10">
    <property type="entry name" value="Zinc/RING finger domain, C3HC4 (zinc finger)"/>
    <property type="match status" value="1"/>
</dbReference>
<proteinExistence type="predicted"/>
<evidence type="ECO:0000313" key="6">
    <source>
        <dbReference type="Proteomes" id="UP001152797"/>
    </source>
</evidence>
<accession>A0A9P1BVH3</accession>
<evidence type="ECO:0000313" key="5">
    <source>
        <dbReference type="EMBL" id="CAL4767304.1"/>
    </source>
</evidence>
<dbReference type="PROSITE" id="PS50089">
    <property type="entry name" value="ZF_RING_2"/>
    <property type="match status" value="1"/>
</dbReference>
<feature type="region of interest" description="Disordered" evidence="2">
    <location>
        <begin position="44"/>
        <end position="91"/>
    </location>
</feature>
<evidence type="ECO:0000256" key="2">
    <source>
        <dbReference type="SAM" id="MobiDB-lite"/>
    </source>
</evidence>
<dbReference type="InterPro" id="IPR001841">
    <property type="entry name" value="Znf_RING"/>
</dbReference>
<feature type="domain" description="RING-type" evidence="3">
    <location>
        <begin position="98"/>
        <end position="143"/>
    </location>
</feature>
<keyword evidence="6" id="KW-1185">Reference proteome</keyword>
<reference evidence="5 6" key="2">
    <citation type="submission" date="2024-05" db="EMBL/GenBank/DDBJ databases">
        <authorList>
            <person name="Chen Y."/>
            <person name="Shah S."/>
            <person name="Dougan E. K."/>
            <person name="Thang M."/>
            <person name="Chan C."/>
        </authorList>
    </citation>
    <scope>NUCLEOTIDE SEQUENCE [LARGE SCALE GENOMIC DNA]</scope>
</reference>
<evidence type="ECO:0000313" key="4">
    <source>
        <dbReference type="EMBL" id="CAI3979992.1"/>
    </source>
</evidence>
<dbReference type="EMBL" id="CAMXCT030000529">
    <property type="protein sequence ID" value="CAL4767304.1"/>
    <property type="molecule type" value="Genomic_DNA"/>
</dbReference>
<dbReference type="Proteomes" id="UP001152797">
    <property type="component" value="Unassembled WGS sequence"/>
</dbReference>
<dbReference type="EMBL" id="CAMXCT020000529">
    <property type="protein sequence ID" value="CAL1133367.1"/>
    <property type="molecule type" value="Genomic_DNA"/>
</dbReference>
<dbReference type="AlphaFoldDB" id="A0A9P1BVH3"/>
<dbReference type="SUPFAM" id="SSF57850">
    <property type="entry name" value="RING/U-box"/>
    <property type="match status" value="1"/>
</dbReference>
<evidence type="ECO:0000256" key="1">
    <source>
        <dbReference type="PROSITE-ProRule" id="PRU00175"/>
    </source>
</evidence>
<name>A0A9P1BVH3_9DINO</name>
<gene>
    <name evidence="4" type="ORF">C1SCF055_LOCUS7907</name>
</gene>
<keyword evidence="1" id="KW-0863">Zinc-finger</keyword>
<reference evidence="4" key="1">
    <citation type="submission" date="2022-10" db="EMBL/GenBank/DDBJ databases">
        <authorList>
            <person name="Chen Y."/>
            <person name="Dougan E. K."/>
            <person name="Chan C."/>
            <person name="Rhodes N."/>
            <person name="Thang M."/>
        </authorList>
    </citation>
    <scope>NUCLEOTIDE SEQUENCE</scope>
</reference>
<keyword evidence="1" id="KW-0862">Zinc</keyword>
<dbReference type="GO" id="GO:0008270">
    <property type="term" value="F:zinc ion binding"/>
    <property type="evidence" value="ECO:0007669"/>
    <property type="project" value="UniProtKB-KW"/>
</dbReference>
<feature type="compositionally biased region" description="Basic and acidic residues" evidence="2">
    <location>
        <begin position="47"/>
        <end position="70"/>
    </location>
</feature>
<evidence type="ECO:0000259" key="3">
    <source>
        <dbReference type="PROSITE" id="PS50089"/>
    </source>
</evidence>
<protein>
    <submittedName>
        <fullName evidence="5">RING-type domain-containing protein</fullName>
    </submittedName>
</protein>